<name>A0A1F4XIL2_9BACT</name>
<evidence type="ECO:0000313" key="1">
    <source>
        <dbReference type="EMBL" id="OGC81581.1"/>
    </source>
</evidence>
<dbReference type="EMBL" id="MEWR01000023">
    <property type="protein sequence ID" value="OGC81581.1"/>
    <property type="molecule type" value="Genomic_DNA"/>
</dbReference>
<protein>
    <submittedName>
        <fullName evidence="1">Uncharacterized protein</fullName>
    </submittedName>
</protein>
<organism evidence="1 2">
    <name type="scientific">Candidatus Abawacabacteria bacterium RBG_16_42_10</name>
    <dbReference type="NCBI Taxonomy" id="1817814"/>
    <lineage>
        <taxon>Bacteria</taxon>
        <taxon>Candidatus Abawacaibacteriota</taxon>
    </lineage>
</organism>
<proteinExistence type="predicted"/>
<dbReference type="STRING" id="1817814.A2V81_04860"/>
<accession>A0A1F4XIL2</accession>
<gene>
    <name evidence="1" type="ORF">A2V81_04860</name>
</gene>
<sequence>METQRSSLRIRSVNRAHEVIEKTHEDALSIAASEKTLGRDLNPEEIAGLKALNAILGDRAKLAALLSDKKVTKPTALPESVELSDRDILDFLHLPDTIPVRSIIMIMAEGIPEDEIDKLLTSSVYGQLKTVFMETVRKNGENWIQILENQNCDRTKFFLLWNFARLCTAEIIGLRNRTLDDMRRDFMNSRHGGHEIHSTDKDKEYKEENQRREGYELEGQLGDEALMAYNLLLSDYRFMNSVVMERQVLSEQLQIVDKGYWLNDLKRPWLSPRDRQMLTDETIVVDPDHLKRIQFSDEKHIFGTEIYKKVERHVIQKGALYGWVHALAKKMPGDDEKQKIIAACDALERQKVILKLMMINAEKLGWSEDKFPEAFEYTRGGGMLGGTSLAQALLDNDCEVVDGLIVPREDANGVKSAVVELMTPWKEGSERQHAIAKSKAAEVKRLKEERVREYQELNGLINKCEAAYKKVDETIDGSLVEGLADLVIALQNVEKAKRTFRECGDAALLELNQDLEYTEAKHWIAKRFESSAATKKIHRLKEQLLLLTSLWEDESCHFEKLSVEPLVRVENGLNMKVAADAAKAVAETRSIAEKLRLEFAGGTLYTFHQLMKDFMASHSTLQKQIDVMKLKGEIDEYYQQKVTAINKTTEDIAYLYKGIGEKFDPIDTVTKLLNQRLIHNYSFMARVGMETESLQVVQVWRDADKI</sequence>
<reference evidence="1 2" key="1">
    <citation type="journal article" date="2016" name="Nat. Commun.">
        <title>Thousands of microbial genomes shed light on interconnected biogeochemical processes in an aquifer system.</title>
        <authorList>
            <person name="Anantharaman K."/>
            <person name="Brown C.T."/>
            <person name="Hug L.A."/>
            <person name="Sharon I."/>
            <person name="Castelle C.J."/>
            <person name="Probst A.J."/>
            <person name="Thomas B.C."/>
            <person name="Singh A."/>
            <person name="Wilkins M.J."/>
            <person name="Karaoz U."/>
            <person name="Brodie E.L."/>
            <person name="Williams K.H."/>
            <person name="Hubbard S.S."/>
            <person name="Banfield J.F."/>
        </authorList>
    </citation>
    <scope>NUCLEOTIDE SEQUENCE [LARGE SCALE GENOMIC DNA]</scope>
</reference>
<evidence type="ECO:0000313" key="2">
    <source>
        <dbReference type="Proteomes" id="UP000177614"/>
    </source>
</evidence>
<dbReference type="Proteomes" id="UP000177614">
    <property type="component" value="Unassembled WGS sequence"/>
</dbReference>
<comment type="caution">
    <text evidence="1">The sequence shown here is derived from an EMBL/GenBank/DDBJ whole genome shotgun (WGS) entry which is preliminary data.</text>
</comment>
<dbReference type="AlphaFoldDB" id="A0A1F4XIL2"/>